<keyword evidence="1" id="KW-0812">Transmembrane</keyword>
<name>A0AAV5I9D1_9ROSI</name>
<reference evidence="2 3" key="1">
    <citation type="journal article" date="2021" name="Commun. Biol.">
        <title>The genome of Shorea leprosula (Dipterocarpaceae) highlights the ecological relevance of drought in aseasonal tropical rainforests.</title>
        <authorList>
            <person name="Ng K.K.S."/>
            <person name="Kobayashi M.J."/>
            <person name="Fawcett J.A."/>
            <person name="Hatakeyama M."/>
            <person name="Paape T."/>
            <person name="Ng C.H."/>
            <person name="Ang C.C."/>
            <person name="Tnah L.H."/>
            <person name="Lee C.T."/>
            <person name="Nishiyama T."/>
            <person name="Sese J."/>
            <person name="O'Brien M.J."/>
            <person name="Copetti D."/>
            <person name="Mohd Noor M.I."/>
            <person name="Ong R.C."/>
            <person name="Putra M."/>
            <person name="Sireger I.Z."/>
            <person name="Indrioko S."/>
            <person name="Kosugi Y."/>
            <person name="Izuno A."/>
            <person name="Isagi Y."/>
            <person name="Lee S.L."/>
            <person name="Shimizu K.K."/>
        </authorList>
    </citation>
    <scope>NUCLEOTIDE SEQUENCE [LARGE SCALE GENOMIC DNA]</scope>
    <source>
        <strain evidence="2">214</strain>
    </source>
</reference>
<keyword evidence="1" id="KW-0472">Membrane</keyword>
<keyword evidence="1" id="KW-1133">Transmembrane helix</keyword>
<keyword evidence="3" id="KW-1185">Reference proteome</keyword>
<proteinExistence type="predicted"/>
<dbReference type="PANTHER" id="PTHR34936">
    <property type="entry name" value="EXPRESSED PROTEIN"/>
    <property type="match status" value="1"/>
</dbReference>
<dbReference type="AlphaFoldDB" id="A0AAV5I9D1"/>
<dbReference type="EMBL" id="BPVZ01000008">
    <property type="protein sequence ID" value="GKU94543.1"/>
    <property type="molecule type" value="Genomic_DNA"/>
</dbReference>
<gene>
    <name evidence="2" type="ORF">SLEP1_g8022</name>
</gene>
<evidence type="ECO:0000313" key="2">
    <source>
        <dbReference type="EMBL" id="GKU94543.1"/>
    </source>
</evidence>
<sequence length="102" mass="11883">MITRSKLVEQLIRDYQIRSQRKCPALIIFSPKPRITSRGDVAEAIFWALLFSTLVLSSYFTLYFRHFWLSLLTMGLGISIPVFLRSSRQTLTKKRESLPLSM</sequence>
<dbReference type="PANTHER" id="PTHR34936:SF2">
    <property type="entry name" value="EXPRESSED PROTEIN"/>
    <property type="match status" value="1"/>
</dbReference>
<feature type="transmembrane region" description="Helical" evidence="1">
    <location>
        <begin position="41"/>
        <end position="60"/>
    </location>
</feature>
<dbReference type="Proteomes" id="UP001054252">
    <property type="component" value="Unassembled WGS sequence"/>
</dbReference>
<evidence type="ECO:0000313" key="3">
    <source>
        <dbReference type="Proteomes" id="UP001054252"/>
    </source>
</evidence>
<organism evidence="2 3">
    <name type="scientific">Rubroshorea leprosula</name>
    <dbReference type="NCBI Taxonomy" id="152421"/>
    <lineage>
        <taxon>Eukaryota</taxon>
        <taxon>Viridiplantae</taxon>
        <taxon>Streptophyta</taxon>
        <taxon>Embryophyta</taxon>
        <taxon>Tracheophyta</taxon>
        <taxon>Spermatophyta</taxon>
        <taxon>Magnoliopsida</taxon>
        <taxon>eudicotyledons</taxon>
        <taxon>Gunneridae</taxon>
        <taxon>Pentapetalae</taxon>
        <taxon>rosids</taxon>
        <taxon>malvids</taxon>
        <taxon>Malvales</taxon>
        <taxon>Dipterocarpaceae</taxon>
        <taxon>Rubroshorea</taxon>
    </lineage>
</organism>
<accession>A0AAV5I9D1</accession>
<feature type="transmembrane region" description="Helical" evidence="1">
    <location>
        <begin position="66"/>
        <end position="84"/>
    </location>
</feature>
<protein>
    <submittedName>
        <fullName evidence="2">Uncharacterized protein</fullName>
    </submittedName>
</protein>
<comment type="caution">
    <text evidence="2">The sequence shown here is derived from an EMBL/GenBank/DDBJ whole genome shotgun (WGS) entry which is preliminary data.</text>
</comment>
<evidence type="ECO:0000256" key="1">
    <source>
        <dbReference type="SAM" id="Phobius"/>
    </source>
</evidence>